<dbReference type="InterPro" id="IPR050570">
    <property type="entry name" value="Cell_wall_metabolism_enzyme"/>
</dbReference>
<comment type="cofactor">
    <cofactor evidence="1">
        <name>Zn(2+)</name>
        <dbReference type="ChEBI" id="CHEBI:29105"/>
    </cofactor>
</comment>
<organism evidence="9 10">
    <name type="scientific">Litoreibacter janthinus</name>
    <dbReference type="NCBI Taxonomy" id="670154"/>
    <lineage>
        <taxon>Bacteria</taxon>
        <taxon>Pseudomonadati</taxon>
        <taxon>Pseudomonadota</taxon>
        <taxon>Alphaproteobacteria</taxon>
        <taxon>Rhodobacterales</taxon>
        <taxon>Roseobacteraceae</taxon>
        <taxon>Litoreibacter</taxon>
    </lineage>
</organism>
<evidence type="ECO:0000256" key="4">
    <source>
        <dbReference type="ARBA" id="ARBA00022801"/>
    </source>
</evidence>
<sequence>MKSLVLSLVLTALAGIVFAQSDPITTAKRASQMLDVAANSLAEAESASDRVGALTETVRAYEEGLSALREGLRRAAIQERSIALVFEAKRDRLSRLLGVLQTIGASPAPLLMMHPTGAIGTARSGMILSEVTPALQSEALTLRRQLEEVRDIRSLQQSAAIQLTKALAEVQVARAGLSKAIADRVDLPRSFTADADKMRALVESSDTLQSFASGLTDLNPSDLNNPADFEAAKGTLGLPANGTVLHGFNETDASGVKRPGILLAVRAQSLVAAPWPATLRYSGPLLNYGNVVILEPSKGYLLILAGLGQTFGEVGEVLNQGAPVGLMGGLAPNPDAFLITAAKGGGGNQQESLYIELRQGDEPVDPATWFATNKE</sequence>
<keyword evidence="5" id="KW-0862">Zinc</keyword>
<name>A0A1I6FYY1_9RHOB</name>
<dbReference type="PANTHER" id="PTHR21666">
    <property type="entry name" value="PEPTIDASE-RELATED"/>
    <property type="match status" value="1"/>
</dbReference>
<keyword evidence="3" id="KW-0479">Metal-binding</keyword>
<dbReference type="GO" id="GO:0004222">
    <property type="term" value="F:metalloendopeptidase activity"/>
    <property type="evidence" value="ECO:0007669"/>
    <property type="project" value="TreeGrafter"/>
</dbReference>
<keyword evidence="10" id="KW-1185">Reference proteome</keyword>
<dbReference type="Gene3D" id="2.70.70.10">
    <property type="entry name" value="Glucose Permease (Domain IIA)"/>
    <property type="match status" value="1"/>
</dbReference>
<dbReference type="EMBL" id="FOYO01000001">
    <property type="protein sequence ID" value="SFR35057.1"/>
    <property type="molecule type" value="Genomic_DNA"/>
</dbReference>
<dbReference type="Proteomes" id="UP000199658">
    <property type="component" value="Unassembled WGS sequence"/>
</dbReference>
<dbReference type="SUPFAM" id="SSF51261">
    <property type="entry name" value="Duplicated hybrid motif"/>
    <property type="match status" value="1"/>
</dbReference>
<dbReference type="PANTHER" id="PTHR21666:SF288">
    <property type="entry name" value="CELL DIVISION PROTEIN YTFB"/>
    <property type="match status" value="1"/>
</dbReference>
<dbReference type="STRING" id="670154.SAMN04488002_0579"/>
<dbReference type="GO" id="GO:0046872">
    <property type="term" value="F:metal ion binding"/>
    <property type="evidence" value="ECO:0007669"/>
    <property type="project" value="UniProtKB-KW"/>
</dbReference>
<dbReference type="Pfam" id="PF01551">
    <property type="entry name" value="Peptidase_M23"/>
    <property type="match status" value="1"/>
</dbReference>
<dbReference type="GO" id="GO:0006508">
    <property type="term" value="P:proteolysis"/>
    <property type="evidence" value="ECO:0007669"/>
    <property type="project" value="UniProtKB-KW"/>
</dbReference>
<keyword evidence="7" id="KW-0732">Signal</keyword>
<dbReference type="RefSeq" id="WP_090212265.1">
    <property type="nucleotide sequence ID" value="NZ_FOYO01000001.1"/>
</dbReference>
<gene>
    <name evidence="9" type="ORF">SAMN04488002_0579</name>
</gene>
<evidence type="ECO:0000256" key="6">
    <source>
        <dbReference type="ARBA" id="ARBA00023049"/>
    </source>
</evidence>
<keyword evidence="2" id="KW-0645">Protease</keyword>
<evidence type="ECO:0000256" key="1">
    <source>
        <dbReference type="ARBA" id="ARBA00001947"/>
    </source>
</evidence>
<keyword evidence="6" id="KW-0482">Metalloprotease</keyword>
<feature type="domain" description="M23ase beta-sheet core" evidence="8">
    <location>
        <begin position="259"/>
        <end position="366"/>
    </location>
</feature>
<evidence type="ECO:0000256" key="3">
    <source>
        <dbReference type="ARBA" id="ARBA00022723"/>
    </source>
</evidence>
<proteinExistence type="predicted"/>
<dbReference type="InterPro" id="IPR016047">
    <property type="entry name" value="M23ase_b-sheet_dom"/>
</dbReference>
<dbReference type="AlphaFoldDB" id="A0A1I6FYY1"/>
<dbReference type="OrthoDB" id="9809144at2"/>
<reference evidence="10" key="1">
    <citation type="submission" date="2016-10" db="EMBL/GenBank/DDBJ databases">
        <authorList>
            <person name="Varghese N."/>
            <person name="Submissions S."/>
        </authorList>
    </citation>
    <scope>NUCLEOTIDE SEQUENCE [LARGE SCALE GENOMIC DNA]</scope>
    <source>
        <strain evidence="10">DSM 26921</strain>
    </source>
</reference>
<evidence type="ECO:0000313" key="9">
    <source>
        <dbReference type="EMBL" id="SFR35057.1"/>
    </source>
</evidence>
<evidence type="ECO:0000259" key="8">
    <source>
        <dbReference type="Pfam" id="PF01551"/>
    </source>
</evidence>
<protein>
    <submittedName>
        <fullName evidence="9">Septal ring factor EnvC, activator of murein hydrolases AmiA and AmiB</fullName>
    </submittedName>
</protein>
<evidence type="ECO:0000256" key="5">
    <source>
        <dbReference type="ARBA" id="ARBA00022833"/>
    </source>
</evidence>
<feature type="chain" id="PRO_5011647955" evidence="7">
    <location>
        <begin position="20"/>
        <end position="375"/>
    </location>
</feature>
<evidence type="ECO:0000313" key="10">
    <source>
        <dbReference type="Proteomes" id="UP000199658"/>
    </source>
</evidence>
<feature type="signal peptide" evidence="7">
    <location>
        <begin position="1"/>
        <end position="19"/>
    </location>
</feature>
<dbReference type="InterPro" id="IPR011055">
    <property type="entry name" value="Dup_hybrid_motif"/>
</dbReference>
<evidence type="ECO:0000256" key="7">
    <source>
        <dbReference type="SAM" id="SignalP"/>
    </source>
</evidence>
<evidence type="ECO:0000256" key="2">
    <source>
        <dbReference type="ARBA" id="ARBA00022670"/>
    </source>
</evidence>
<keyword evidence="4 9" id="KW-0378">Hydrolase</keyword>
<accession>A0A1I6FYY1</accession>